<feature type="compositionally biased region" description="Basic and acidic residues" evidence="1">
    <location>
        <begin position="1"/>
        <end position="10"/>
    </location>
</feature>
<name>A0ABD1YQB5_9MARC</name>
<proteinExistence type="predicted"/>
<protein>
    <submittedName>
        <fullName evidence="2">Uncharacterized protein</fullName>
    </submittedName>
</protein>
<evidence type="ECO:0000313" key="3">
    <source>
        <dbReference type="Proteomes" id="UP001605036"/>
    </source>
</evidence>
<dbReference type="EMBL" id="JBHFFA010000003">
    <property type="protein sequence ID" value="KAL2632835.1"/>
    <property type="molecule type" value="Genomic_DNA"/>
</dbReference>
<keyword evidence="3" id="KW-1185">Reference proteome</keyword>
<feature type="region of interest" description="Disordered" evidence="1">
    <location>
        <begin position="1"/>
        <end position="23"/>
    </location>
</feature>
<organism evidence="2 3">
    <name type="scientific">Riccia fluitans</name>
    <dbReference type="NCBI Taxonomy" id="41844"/>
    <lineage>
        <taxon>Eukaryota</taxon>
        <taxon>Viridiplantae</taxon>
        <taxon>Streptophyta</taxon>
        <taxon>Embryophyta</taxon>
        <taxon>Marchantiophyta</taxon>
        <taxon>Marchantiopsida</taxon>
        <taxon>Marchantiidae</taxon>
        <taxon>Marchantiales</taxon>
        <taxon>Ricciaceae</taxon>
        <taxon>Riccia</taxon>
    </lineage>
</organism>
<accession>A0ABD1YQB5</accession>
<gene>
    <name evidence="2" type="ORF">R1flu_004314</name>
</gene>
<sequence>MVVRFTRIEEPSTSEGGESPFKMVRKAKKGPLLRSFSVSPKVDKVSASKGKTPEELPKTSPRQPLAWLPLPTRKGLAFKDI</sequence>
<evidence type="ECO:0000256" key="1">
    <source>
        <dbReference type="SAM" id="MobiDB-lite"/>
    </source>
</evidence>
<dbReference type="AlphaFoldDB" id="A0ABD1YQB5"/>
<comment type="caution">
    <text evidence="2">The sequence shown here is derived from an EMBL/GenBank/DDBJ whole genome shotgun (WGS) entry which is preliminary data.</text>
</comment>
<feature type="compositionally biased region" description="Basic and acidic residues" evidence="1">
    <location>
        <begin position="41"/>
        <end position="57"/>
    </location>
</feature>
<reference evidence="2 3" key="1">
    <citation type="submission" date="2024-09" db="EMBL/GenBank/DDBJ databases">
        <title>Chromosome-scale assembly of Riccia fluitans.</title>
        <authorList>
            <person name="Paukszto L."/>
            <person name="Sawicki J."/>
            <person name="Karawczyk K."/>
            <person name="Piernik-Szablinska J."/>
            <person name="Szczecinska M."/>
            <person name="Mazdziarz M."/>
        </authorList>
    </citation>
    <scope>NUCLEOTIDE SEQUENCE [LARGE SCALE GENOMIC DNA]</scope>
    <source>
        <strain evidence="2">Rf_01</strain>
        <tissue evidence="2">Aerial parts of the thallus</tissue>
    </source>
</reference>
<feature type="region of interest" description="Disordered" evidence="1">
    <location>
        <begin position="39"/>
        <end position="67"/>
    </location>
</feature>
<evidence type="ECO:0000313" key="2">
    <source>
        <dbReference type="EMBL" id="KAL2632835.1"/>
    </source>
</evidence>
<feature type="compositionally biased region" description="Low complexity" evidence="1">
    <location>
        <begin position="11"/>
        <end position="20"/>
    </location>
</feature>
<dbReference type="Proteomes" id="UP001605036">
    <property type="component" value="Unassembled WGS sequence"/>
</dbReference>